<dbReference type="EMBL" id="CP060131">
    <property type="protein sequence ID" value="QNG55761.1"/>
    <property type="molecule type" value="Genomic_DNA"/>
</dbReference>
<evidence type="ECO:0000256" key="12">
    <source>
        <dbReference type="ARBA" id="ARBA00034000"/>
    </source>
</evidence>
<evidence type="ECO:0000313" key="18">
    <source>
        <dbReference type="Proteomes" id="UP000515728"/>
    </source>
</evidence>
<accession>A0A7G7MSK0</accession>
<dbReference type="InterPro" id="IPR001460">
    <property type="entry name" value="PCN-bd_Tpept"/>
</dbReference>
<dbReference type="Pfam" id="PF00912">
    <property type="entry name" value="Transgly"/>
    <property type="match status" value="1"/>
</dbReference>
<dbReference type="KEGG" id="ppel:H6H00_22040"/>
<dbReference type="GO" id="GO:0009252">
    <property type="term" value="P:peptidoglycan biosynthetic process"/>
    <property type="evidence" value="ECO:0007669"/>
    <property type="project" value="UniProtKB-KW"/>
</dbReference>
<dbReference type="InterPro" id="IPR000014">
    <property type="entry name" value="PAS"/>
</dbReference>
<dbReference type="InterPro" id="IPR023346">
    <property type="entry name" value="Lysozyme-like_dom_sf"/>
</dbReference>
<evidence type="ECO:0000256" key="13">
    <source>
        <dbReference type="ARBA" id="ARBA00049902"/>
    </source>
</evidence>
<keyword evidence="3" id="KW-0121">Carboxypeptidase</keyword>
<dbReference type="GO" id="GO:0006508">
    <property type="term" value="P:proteolysis"/>
    <property type="evidence" value="ECO:0007669"/>
    <property type="project" value="UniProtKB-KW"/>
</dbReference>
<comment type="catalytic activity">
    <reaction evidence="13">
        <text>[GlcNAc-(1-&gt;4)-Mur2Ac(oyl-L-Ala-gamma-D-Glu-L-Lys-D-Ala-D-Ala)](n)-di-trans,octa-cis-undecaprenyl diphosphate + beta-D-GlcNAc-(1-&gt;4)-Mur2Ac(oyl-L-Ala-gamma-D-Glu-L-Lys-D-Ala-D-Ala)-di-trans,octa-cis-undecaprenyl diphosphate = [GlcNAc-(1-&gt;4)-Mur2Ac(oyl-L-Ala-gamma-D-Glu-L-Lys-D-Ala-D-Ala)](n+1)-di-trans,octa-cis-undecaprenyl diphosphate + di-trans,octa-cis-undecaprenyl diphosphate + H(+)</text>
        <dbReference type="Rhea" id="RHEA:23708"/>
        <dbReference type="Rhea" id="RHEA-COMP:9602"/>
        <dbReference type="Rhea" id="RHEA-COMP:9603"/>
        <dbReference type="ChEBI" id="CHEBI:15378"/>
        <dbReference type="ChEBI" id="CHEBI:58405"/>
        <dbReference type="ChEBI" id="CHEBI:60033"/>
        <dbReference type="ChEBI" id="CHEBI:78435"/>
        <dbReference type="EC" id="2.4.99.28"/>
    </reaction>
</comment>
<evidence type="ECO:0000256" key="5">
    <source>
        <dbReference type="ARBA" id="ARBA00022676"/>
    </source>
</evidence>
<proteinExistence type="inferred from homology"/>
<evidence type="ECO:0000256" key="7">
    <source>
        <dbReference type="ARBA" id="ARBA00022801"/>
    </source>
</evidence>
<dbReference type="InterPro" id="IPR036950">
    <property type="entry name" value="PBP_transglycosylase"/>
</dbReference>
<dbReference type="PANTHER" id="PTHR32282">
    <property type="entry name" value="BINDING PROTEIN TRANSPEPTIDASE, PUTATIVE-RELATED"/>
    <property type="match status" value="1"/>
</dbReference>
<feature type="region of interest" description="Disordered" evidence="14">
    <location>
        <begin position="622"/>
        <end position="715"/>
    </location>
</feature>
<dbReference type="GO" id="GO:0009002">
    <property type="term" value="F:serine-type D-Ala-D-Ala carboxypeptidase activity"/>
    <property type="evidence" value="ECO:0007669"/>
    <property type="project" value="UniProtKB-EC"/>
</dbReference>
<evidence type="ECO:0000256" key="11">
    <source>
        <dbReference type="ARBA" id="ARBA00023316"/>
    </source>
</evidence>
<keyword evidence="18" id="KW-1185">Reference proteome</keyword>
<evidence type="ECO:0000256" key="6">
    <source>
        <dbReference type="ARBA" id="ARBA00022679"/>
    </source>
</evidence>
<dbReference type="GO" id="GO:0008658">
    <property type="term" value="F:penicillin binding"/>
    <property type="evidence" value="ECO:0007669"/>
    <property type="project" value="InterPro"/>
</dbReference>
<gene>
    <name evidence="17" type="ORF">H6H00_22040</name>
</gene>
<evidence type="ECO:0000313" key="17">
    <source>
        <dbReference type="EMBL" id="QNG55761.1"/>
    </source>
</evidence>
<protein>
    <submittedName>
        <fullName evidence="17">Penicillin-binding protein</fullName>
    </submittedName>
</protein>
<dbReference type="GO" id="GO:0008360">
    <property type="term" value="P:regulation of cell shape"/>
    <property type="evidence" value="ECO:0007669"/>
    <property type="project" value="UniProtKB-KW"/>
</dbReference>
<dbReference type="SUPFAM" id="SSF56601">
    <property type="entry name" value="beta-lactamase/transpeptidase-like"/>
    <property type="match status" value="1"/>
</dbReference>
<comment type="catalytic activity">
    <reaction evidence="12">
        <text>Preferential cleavage: (Ac)2-L-Lys-D-Ala-|-D-Ala. Also transpeptidation of peptidyl-alanyl moieties that are N-acyl substituents of D-alanine.</text>
        <dbReference type="EC" id="3.4.16.4"/>
    </reaction>
</comment>
<evidence type="ECO:0000256" key="1">
    <source>
        <dbReference type="ARBA" id="ARBA00007090"/>
    </source>
</evidence>
<sequence length="715" mass="75419">MRPGGGGSQHRRPATPEERRAQRLRLVRRTALAGLAAVLLGPLLAFGLGWVFFSVPSPTDAVTNQVALVSYSDGSRLTRLVPEEGNRIAVAIEDVPPHVRDAVLAAEDRTFYSNPGFDLTGILRAVWNQVQGGSGGGSTITQQYVKNALVGDEYSLWRKYKEVVLAVKISQERTKDEILGDYLNAIYFGRGAYGIQSASQAYFGKPVQLLDPSEGALLAGLIQSPSRWDPARNPDRAVERWNFVLDGMVAQGWLDPAERAAVQFPATIEPRRAAAGVPADANGHVVTAVTAELDALGITSEDLAQEGLRITTTIDPERQQQAVEAAQAALEGQPDDLRSAMVAIDPQTGGILAYYGGDNGLGLDYARVQRLAGSTFKPFVVLAGLQQDPPVGLGETFDGEEVPGLRNAEGADCDRCDLKQAMTVSNNVVFNTLAKQVGPEAVAAAARAAGITAPLDDPNEGIALGNKEVSALELASAYATIAGGGVWHQPHLVSEVVTADGRVLFSAAGAGGITEGERRFPERVARNVVESMLEVAEQDGLSLPGGRPVAAKTGTVQSRFDGDNNDAWMAGFTPSLSTSVWIGTDMNSPIRTASGEPISGKTLPGEVWRTFMGQALDEAPVETFPPYRPIGEAASDAPPGVDPEATPTPTPTPEPVVTPTEEPPPPAPEAPQESGAPQPERPREDDSLLFGTGGGAPQETRTPPSTQDCSVTPCG</sequence>
<dbReference type="GO" id="GO:0030288">
    <property type="term" value="C:outer membrane-bounded periplasmic space"/>
    <property type="evidence" value="ECO:0007669"/>
    <property type="project" value="TreeGrafter"/>
</dbReference>
<reference evidence="17 18" key="1">
    <citation type="submission" date="2020-08" db="EMBL/GenBank/DDBJ databases">
        <authorList>
            <person name="Mo P."/>
        </authorList>
    </citation>
    <scope>NUCLEOTIDE SEQUENCE [LARGE SCALE GENOMIC DNA]</scope>
    <source>
        <strain evidence="17 18">CGMCC 4.1532</strain>
    </source>
</reference>
<evidence type="ECO:0000256" key="14">
    <source>
        <dbReference type="SAM" id="MobiDB-lite"/>
    </source>
</evidence>
<dbReference type="InterPro" id="IPR050396">
    <property type="entry name" value="Glycosyltr_51/Transpeptidase"/>
</dbReference>
<keyword evidence="8" id="KW-0133">Cell shape</keyword>
<evidence type="ECO:0000256" key="8">
    <source>
        <dbReference type="ARBA" id="ARBA00022960"/>
    </source>
</evidence>
<evidence type="ECO:0000256" key="10">
    <source>
        <dbReference type="ARBA" id="ARBA00023268"/>
    </source>
</evidence>
<evidence type="ECO:0000256" key="2">
    <source>
        <dbReference type="ARBA" id="ARBA00007739"/>
    </source>
</evidence>
<evidence type="ECO:0000256" key="15">
    <source>
        <dbReference type="SAM" id="Phobius"/>
    </source>
</evidence>
<dbReference type="Gene3D" id="3.40.710.10">
    <property type="entry name" value="DD-peptidase/beta-lactamase superfamily"/>
    <property type="match status" value="1"/>
</dbReference>
<keyword evidence="7" id="KW-0378">Hydrolase</keyword>
<organism evidence="17 18">
    <name type="scientific">Pseudonocardia petroleophila</name>
    <dbReference type="NCBI Taxonomy" id="37331"/>
    <lineage>
        <taxon>Bacteria</taxon>
        <taxon>Bacillati</taxon>
        <taxon>Actinomycetota</taxon>
        <taxon>Actinomycetes</taxon>
        <taxon>Pseudonocardiales</taxon>
        <taxon>Pseudonocardiaceae</taxon>
        <taxon>Pseudonocardia</taxon>
    </lineage>
</organism>
<evidence type="ECO:0000256" key="3">
    <source>
        <dbReference type="ARBA" id="ARBA00022645"/>
    </source>
</evidence>
<keyword evidence="9" id="KW-0573">Peptidoglycan synthesis</keyword>
<evidence type="ECO:0000256" key="9">
    <source>
        <dbReference type="ARBA" id="ARBA00022984"/>
    </source>
</evidence>
<keyword evidence="15" id="KW-1133">Transmembrane helix</keyword>
<keyword evidence="4" id="KW-0645">Protease</keyword>
<comment type="similarity">
    <text evidence="2">In the N-terminal section; belongs to the glycosyltransferase 51 family.</text>
</comment>
<keyword evidence="10" id="KW-0511">Multifunctional enzyme</keyword>
<dbReference type="GO" id="GO:0071555">
    <property type="term" value="P:cell wall organization"/>
    <property type="evidence" value="ECO:0007669"/>
    <property type="project" value="UniProtKB-KW"/>
</dbReference>
<evidence type="ECO:0000256" key="4">
    <source>
        <dbReference type="ARBA" id="ARBA00022670"/>
    </source>
</evidence>
<evidence type="ECO:0000259" key="16">
    <source>
        <dbReference type="PROSITE" id="PS50112"/>
    </source>
</evidence>
<name>A0A7G7MSK0_9PSEU</name>
<dbReference type="Gene3D" id="1.10.3810.10">
    <property type="entry name" value="Biosynthetic peptidoglycan transglycosylase-like"/>
    <property type="match status" value="1"/>
</dbReference>
<feature type="transmembrane region" description="Helical" evidence="15">
    <location>
        <begin position="30"/>
        <end position="53"/>
    </location>
</feature>
<comment type="similarity">
    <text evidence="1">In the C-terminal section; belongs to the transpeptidase family.</text>
</comment>
<dbReference type="AlphaFoldDB" id="A0A7G7MSK0"/>
<feature type="compositionally biased region" description="Polar residues" evidence="14">
    <location>
        <begin position="699"/>
        <end position="715"/>
    </location>
</feature>
<dbReference type="FunFam" id="1.10.3810.10:FF:000001">
    <property type="entry name" value="Penicillin-binding protein 1A"/>
    <property type="match status" value="1"/>
</dbReference>
<dbReference type="PROSITE" id="PS50112">
    <property type="entry name" value="PAS"/>
    <property type="match status" value="1"/>
</dbReference>
<dbReference type="Pfam" id="PF00905">
    <property type="entry name" value="Transpeptidase"/>
    <property type="match status" value="1"/>
</dbReference>
<dbReference type="SUPFAM" id="SSF53955">
    <property type="entry name" value="Lysozyme-like"/>
    <property type="match status" value="1"/>
</dbReference>
<feature type="domain" description="PAS" evidence="16">
    <location>
        <begin position="280"/>
        <end position="333"/>
    </location>
</feature>
<dbReference type="PANTHER" id="PTHR32282:SF34">
    <property type="entry name" value="PENICILLIN-BINDING PROTEIN 1A"/>
    <property type="match status" value="1"/>
</dbReference>
<dbReference type="Proteomes" id="UP000515728">
    <property type="component" value="Chromosome"/>
</dbReference>
<keyword evidence="15" id="KW-0812">Transmembrane</keyword>
<keyword evidence="11" id="KW-0961">Cell wall biogenesis/degradation</keyword>
<dbReference type="InterPro" id="IPR001264">
    <property type="entry name" value="Glyco_trans_51"/>
</dbReference>
<dbReference type="InterPro" id="IPR012338">
    <property type="entry name" value="Beta-lactam/transpept-like"/>
</dbReference>
<keyword evidence="5" id="KW-0328">Glycosyltransferase</keyword>
<keyword evidence="6" id="KW-0808">Transferase</keyword>
<dbReference type="GO" id="GO:0008955">
    <property type="term" value="F:peptidoglycan glycosyltransferase activity"/>
    <property type="evidence" value="ECO:0007669"/>
    <property type="project" value="UniProtKB-EC"/>
</dbReference>
<feature type="compositionally biased region" description="Pro residues" evidence="14">
    <location>
        <begin position="646"/>
        <end position="669"/>
    </location>
</feature>
<keyword evidence="15" id="KW-0472">Membrane</keyword>